<organism evidence="1 2">
    <name type="scientific">Corallococcus soli</name>
    <dbReference type="NCBI Taxonomy" id="2710757"/>
    <lineage>
        <taxon>Bacteria</taxon>
        <taxon>Pseudomonadati</taxon>
        <taxon>Myxococcota</taxon>
        <taxon>Myxococcia</taxon>
        <taxon>Myxococcales</taxon>
        <taxon>Cystobacterineae</taxon>
        <taxon>Myxococcaceae</taxon>
        <taxon>Corallococcus</taxon>
    </lineage>
</organism>
<accession>A0ABR9PGU2</accession>
<dbReference type="EMBL" id="JAAIYO010000001">
    <property type="protein sequence ID" value="MBE4747133.1"/>
    <property type="molecule type" value="Genomic_DNA"/>
</dbReference>
<evidence type="ECO:0000313" key="2">
    <source>
        <dbReference type="Proteomes" id="UP001516472"/>
    </source>
</evidence>
<proteinExistence type="predicted"/>
<protein>
    <recommendedName>
        <fullName evidence="3">CHAT domain-containing protein</fullName>
    </recommendedName>
</protein>
<gene>
    <name evidence="1" type="ORF">G4177_02955</name>
</gene>
<keyword evidence="2" id="KW-1185">Reference proteome</keyword>
<sequence>MDIRFFRRFIQPLRREVQAPAIAMLGALAAHPKLGLDTRRWEEVASLKALFAGRRIRFGFSSHDRTILEHLRLGGFEQAEQLATLWAQLLSEGGPPRIEIVHEDEDPPVLALFAELLADASVGAASVHVRSGEPRQQRALSWPLSVVAVRSERRHIQRLGEGNLPGKAPALWSSLEHNAAGHILLVPPDVCFVPGAPGHEAGVLPASAIAIAFLPESKSAAAAMALGLKLRYRLDTGAVLVVRAPLKRRGEFWFALMAALGEGIPFDEAVRLATGTGAAPFLLSSWKFLDGAKLPLREEVDAARRLLEFVAPLRTRFDLMDLQVPEFLARTLGWEQREWTAPELATALQQRLSQPGFKLPPGAGVALSQLRQAVRTAEKSLDVALSQNLQTPPPWAMQQQPSQKPPGRHLQATILSTEGPKPEQELGALLAGHTYRLEVHIGAVRAGSRFVRKPLPEASLPPSPDGHTLTIVFSDDFTSQQAPPRAEHVVLGSKGDSTRCAFAFTVPKPAPGAFAARDFSARITVLHRNRVIQTAILSAPVVTTREARPDMGRGVKQELEFPPLALDEPLEERTPFDAALVIQEDASGGAHAMVVEDEEIHWFDIDQPDLKEAILQIRTRLQQLTQEPVRPTSLEDERLVKLLVALANQGSLFWRAAVSRPGVGRSLLRGRRIQILETSVGSFIPVEFFYDLPAPHPKARLCPNAQLALETGECHHSSHQDEEEAEDFVCPAGFWGLTRILERQRVPSGVRAGGVGLRVMPRKERRTIPLLLRGLVGASHRVDLNDATSMDRVRHTLEKLWPACTTEVKEWKQWARAIQRDAPSLLVLLVHTDQEEGTDVQTIEIASDALGVSRLHERHVRKVNSGDGVLVLLMGCSPLLPTVRFQNVVNQFLWAGQGSAVVVSSMADMLGRHAGPTTAAMLAGLEAMVRQGEVSVGDAFVRLRRTLLSGGDPLMLGLAVYGDVDWYLDAPTSLGGNIDADTGDAASGVR</sequence>
<dbReference type="Proteomes" id="UP001516472">
    <property type="component" value="Unassembled WGS sequence"/>
</dbReference>
<name>A0ABR9PGU2_9BACT</name>
<dbReference type="RefSeq" id="WP_193346546.1">
    <property type="nucleotide sequence ID" value="NZ_CBCSIP010000020.1"/>
</dbReference>
<reference evidence="1 2" key="1">
    <citation type="submission" date="2020-02" db="EMBL/GenBank/DDBJ databases">
        <authorList>
            <person name="Babadi Z.K."/>
            <person name="Risdian C."/>
            <person name="Ebrahimipour G.H."/>
            <person name="Wink J."/>
        </authorList>
    </citation>
    <scope>NUCLEOTIDE SEQUENCE [LARGE SCALE GENOMIC DNA]</scope>
    <source>
        <strain evidence="1 2">ZKHCc1 1396</strain>
    </source>
</reference>
<comment type="caution">
    <text evidence="1">The sequence shown here is derived from an EMBL/GenBank/DDBJ whole genome shotgun (WGS) entry which is preliminary data.</text>
</comment>
<evidence type="ECO:0000313" key="1">
    <source>
        <dbReference type="EMBL" id="MBE4747133.1"/>
    </source>
</evidence>
<evidence type="ECO:0008006" key="3">
    <source>
        <dbReference type="Google" id="ProtNLM"/>
    </source>
</evidence>